<comment type="caution">
    <text evidence="3">The sequence shown here is derived from an EMBL/GenBank/DDBJ whole genome shotgun (WGS) entry which is preliminary data.</text>
</comment>
<dbReference type="Pfam" id="PF14285">
    <property type="entry name" value="DUF4367"/>
    <property type="match status" value="1"/>
</dbReference>
<gene>
    <name evidence="3" type="ORF">FYJ57_04605</name>
</gene>
<name>A0A7X2P2Z5_9FIRM</name>
<organism evidence="3 4">
    <name type="scientific">Oliverpabstia intestinalis</name>
    <dbReference type="NCBI Taxonomy" id="2606633"/>
    <lineage>
        <taxon>Bacteria</taxon>
        <taxon>Bacillati</taxon>
        <taxon>Bacillota</taxon>
        <taxon>Clostridia</taxon>
        <taxon>Lachnospirales</taxon>
        <taxon>Lachnospiraceae</taxon>
        <taxon>Oliverpabstia</taxon>
    </lineage>
</organism>
<evidence type="ECO:0000313" key="3">
    <source>
        <dbReference type="EMBL" id="MST66027.1"/>
    </source>
</evidence>
<feature type="transmembrane region" description="Helical" evidence="1">
    <location>
        <begin position="47"/>
        <end position="65"/>
    </location>
</feature>
<keyword evidence="1" id="KW-1133">Transmembrane helix</keyword>
<evidence type="ECO:0000256" key="1">
    <source>
        <dbReference type="SAM" id="Phobius"/>
    </source>
</evidence>
<feature type="domain" description="DUF4367" evidence="2">
    <location>
        <begin position="106"/>
        <end position="213"/>
    </location>
</feature>
<proteinExistence type="predicted"/>
<dbReference type="Proteomes" id="UP000440513">
    <property type="component" value="Unassembled WGS sequence"/>
</dbReference>
<keyword evidence="1" id="KW-0812">Transmembrane</keyword>
<accession>A0A7X2P2Z5</accession>
<protein>
    <submittedName>
        <fullName evidence="3">DUF4367 domain-containing protein</fullName>
    </submittedName>
</protein>
<reference evidence="3 4" key="1">
    <citation type="submission" date="2019-08" db="EMBL/GenBank/DDBJ databases">
        <title>In-depth cultivation of the pig gut microbiome towards novel bacterial diversity and tailored functional studies.</title>
        <authorList>
            <person name="Wylensek D."/>
            <person name="Hitch T.C.A."/>
            <person name="Clavel T."/>
        </authorList>
    </citation>
    <scope>NUCLEOTIDE SEQUENCE [LARGE SCALE GENOMIC DNA]</scope>
    <source>
        <strain evidence="3 4">BSM-380-WT-5A</strain>
    </source>
</reference>
<keyword evidence="4" id="KW-1185">Reference proteome</keyword>
<evidence type="ECO:0000313" key="4">
    <source>
        <dbReference type="Proteomes" id="UP000440513"/>
    </source>
</evidence>
<dbReference type="InterPro" id="IPR025377">
    <property type="entry name" value="DUF4367"/>
</dbReference>
<evidence type="ECO:0000259" key="2">
    <source>
        <dbReference type="Pfam" id="PF14285"/>
    </source>
</evidence>
<keyword evidence="1" id="KW-0472">Membrane</keyword>
<dbReference type="EMBL" id="VUMS01000007">
    <property type="protein sequence ID" value="MST66027.1"/>
    <property type="molecule type" value="Genomic_DNA"/>
</dbReference>
<sequence>MRLEEMKNNIPETPDFIHKMVQEEVSRQLQDTKVVPMKKRKWNKVQAAAAAALCLLATSTVAYAGNRLYHMYVEKQGNYRVETGIQADAGTSVQLPEQIHDVAISTNYIPDGMTWTDEDHLQYTAQNGGFTFSSVLLDSDDFEKAKEDKNIVESEEHTFGKYEGVYLRYHEVIQDGFFNQRIYLFCPEEYRVITIYVGDDVSKEDALKVADNLQITEKDTMIETAGMYTWSDIVSPEEVQGDEAVTSISADRLPVAEVGEKVDLTASGEDKDGNYADNIPIQATVDSVQITDDLQLLNGQIPEEWEDAVGEDGKLKENTISYIREGDGVNTLDEVVKTKTEQQKLVYTTVTYTNTSDQEADHILYLGSLMMCHNDGSTYKVYTPGEEAGDGYDRCTWDGAARTGEVKYCSVTENYGNGGNYIPSLKPGESIQISMAWIVNESDLKEMYLNLNGTGASYQFDDEILANGIIDIRQN</sequence>
<dbReference type="RefSeq" id="WP_154431700.1">
    <property type="nucleotide sequence ID" value="NZ_VUMS01000007.1"/>
</dbReference>
<dbReference type="AlphaFoldDB" id="A0A7X2P2Z5"/>